<evidence type="ECO:0000313" key="3">
    <source>
        <dbReference type="Proteomes" id="UP000828390"/>
    </source>
</evidence>
<dbReference type="Proteomes" id="UP000828390">
    <property type="component" value="Unassembled WGS sequence"/>
</dbReference>
<dbReference type="AlphaFoldDB" id="A0A9D4MQ70"/>
<reference evidence="2" key="2">
    <citation type="submission" date="2020-11" db="EMBL/GenBank/DDBJ databases">
        <authorList>
            <person name="McCartney M.A."/>
            <person name="Auch B."/>
            <person name="Kono T."/>
            <person name="Mallez S."/>
            <person name="Becker A."/>
            <person name="Gohl D.M."/>
            <person name="Silverstein K.A.T."/>
            <person name="Koren S."/>
            <person name="Bechman K.B."/>
            <person name="Herman A."/>
            <person name="Abrahante J.E."/>
            <person name="Garbe J."/>
        </authorList>
    </citation>
    <scope>NUCLEOTIDE SEQUENCE</scope>
    <source>
        <strain evidence="2">Duluth1</strain>
        <tissue evidence="2">Whole animal</tissue>
    </source>
</reference>
<accession>A0A9D4MQ70</accession>
<keyword evidence="3" id="KW-1185">Reference proteome</keyword>
<feature type="region of interest" description="Disordered" evidence="1">
    <location>
        <begin position="46"/>
        <end position="74"/>
    </location>
</feature>
<dbReference type="EMBL" id="JAIWYP010000001">
    <property type="protein sequence ID" value="KAH3881478.1"/>
    <property type="molecule type" value="Genomic_DNA"/>
</dbReference>
<protein>
    <submittedName>
        <fullName evidence="2">Uncharacterized protein</fullName>
    </submittedName>
</protein>
<proteinExistence type="predicted"/>
<gene>
    <name evidence="2" type="ORF">DPMN_005404</name>
</gene>
<sequence>MKQAHSVPHHQKAWNNIMPESLTTSANSRNTTAVITVVITPSNIMPPGSTITSTKPRNTTMVINPNTPTPTQDMHQDARSLLLLILQKHILVNIPQYLQELH</sequence>
<reference evidence="2" key="1">
    <citation type="journal article" date="2019" name="bioRxiv">
        <title>The Genome of the Zebra Mussel, Dreissena polymorpha: A Resource for Invasive Species Research.</title>
        <authorList>
            <person name="McCartney M.A."/>
            <person name="Auch B."/>
            <person name="Kono T."/>
            <person name="Mallez S."/>
            <person name="Zhang Y."/>
            <person name="Obille A."/>
            <person name="Becker A."/>
            <person name="Abrahante J.E."/>
            <person name="Garbe J."/>
            <person name="Badalamenti J.P."/>
            <person name="Herman A."/>
            <person name="Mangelson H."/>
            <person name="Liachko I."/>
            <person name="Sullivan S."/>
            <person name="Sone E.D."/>
            <person name="Koren S."/>
            <person name="Silverstein K.A.T."/>
            <person name="Beckman K.B."/>
            <person name="Gohl D.M."/>
        </authorList>
    </citation>
    <scope>NUCLEOTIDE SEQUENCE</scope>
    <source>
        <strain evidence="2">Duluth1</strain>
        <tissue evidence="2">Whole animal</tissue>
    </source>
</reference>
<evidence type="ECO:0000256" key="1">
    <source>
        <dbReference type="SAM" id="MobiDB-lite"/>
    </source>
</evidence>
<comment type="caution">
    <text evidence="2">The sequence shown here is derived from an EMBL/GenBank/DDBJ whole genome shotgun (WGS) entry which is preliminary data.</text>
</comment>
<organism evidence="2 3">
    <name type="scientific">Dreissena polymorpha</name>
    <name type="common">Zebra mussel</name>
    <name type="synonym">Mytilus polymorpha</name>
    <dbReference type="NCBI Taxonomy" id="45954"/>
    <lineage>
        <taxon>Eukaryota</taxon>
        <taxon>Metazoa</taxon>
        <taxon>Spiralia</taxon>
        <taxon>Lophotrochozoa</taxon>
        <taxon>Mollusca</taxon>
        <taxon>Bivalvia</taxon>
        <taxon>Autobranchia</taxon>
        <taxon>Heteroconchia</taxon>
        <taxon>Euheterodonta</taxon>
        <taxon>Imparidentia</taxon>
        <taxon>Neoheterodontei</taxon>
        <taxon>Myida</taxon>
        <taxon>Dreissenoidea</taxon>
        <taxon>Dreissenidae</taxon>
        <taxon>Dreissena</taxon>
    </lineage>
</organism>
<name>A0A9D4MQ70_DREPO</name>
<feature type="compositionally biased region" description="Polar residues" evidence="1">
    <location>
        <begin position="46"/>
        <end position="73"/>
    </location>
</feature>
<evidence type="ECO:0000313" key="2">
    <source>
        <dbReference type="EMBL" id="KAH3881478.1"/>
    </source>
</evidence>